<dbReference type="PRINTS" id="PR00477">
    <property type="entry name" value="PHGLYCKINASE"/>
</dbReference>
<dbReference type="AlphaFoldDB" id="A0A379DBC2"/>
<dbReference type="CDD" id="cd00318">
    <property type="entry name" value="Phosphoglycerate_kinase"/>
    <property type="match status" value="1"/>
</dbReference>
<dbReference type="GO" id="GO:0005829">
    <property type="term" value="C:cytosol"/>
    <property type="evidence" value="ECO:0007669"/>
    <property type="project" value="TreeGrafter"/>
</dbReference>
<evidence type="ECO:0000256" key="15">
    <source>
        <dbReference type="RuleBase" id="RU000532"/>
    </source>
</evidence>
<keyword evidence="7 12" id="KW-0808">Transferase</keyword>
<evidence type="ECO:0000256" key="13">
    <source>
        <dbReference type="PIRSR" id="PIRSR000724-1"/>
    </source>
</evidence>
<evidence type="ECO:0000256" key="1">
    <source>
        <dbReference type="ARBA" id="ARBA00000642"/>
    </source>
</evidence>
<gene>
    <name evidence="12 16" type="primary">pgk</name>
    <name evidence="16" type="synonym">tpi</name>
    <name evidence="16" type="ORF">NCTC11088_00573</name>
</gene>
<dbReference type="PIRSF" id="PIRSF000724">
    <property type="entry name" value="Pgk"/>
    <property type="match status" value="1"/>
</dbReference>
<evidence type="ECO:0000256" key="6">
    <source>
        <dbReference type="ARBA" id="ARBA00016471"/>
    </source>
</evidence>
<feature type="binding site" evidence="13">
    <location>
        <position position="152"/>
    </location>
    <ligand>
        <name>(2R)-3-phosphoglycerate</name>
        <dbReference type="ChEBI" id="CHEBI:58272"/>
    </ligand>
</feature>
<dbReference type="SUPFAM" id="SSF53748">
    <property type="entry name" value="Phosphoglycerate kinase"/>
    <property type="match status" value="1"/>
</dbReference>
<keyword evidence="11 12" id="KW-0324">Glycolysis</keyword>
<dbReference type="PANTHER" id="PTHR11406">
    <property type="entry name" value="PHOSPHOGLYCERATE KINASE"/>
    <property type="match status" value="1"/>
</dbReference>
<feature type="binding site" evidence="12 13">
    <location>
        <begin position="58"/>
        <end position="61"/>
    </location>
    <ligand>
        <name>substrate</name>
    </ligand>
</feature>
<evidence type="ECO:0000313" key="16">
    <source>
        <dbReference type="EMBL" id="SUB74815.1"/>
    </source>
</evidence>
<dbReference type="EC" id="2.7.2.3" evidence="5 12"/>
<dbReference type="InterPro" id="IPR001576">
    <property type="entry name" value="Phosphoglycerate_kinase"/>
</dbReference>
<dbReference type="GO" id="GO:0006094">
    <property type="term" value="P:gluconeogenesis"/>
    <property type="evidence" value="ECO:0007669"/>
    <property type="project" value="TreeGrafter"/>
</dbReference>
<comment type="subcellular location">
    <subcellularLocation>
        <location evidence="12">Cytoplasm</location>
    </subcellularLocation>
</comment>
<evidence type="ECO:0000256" key="14">
    <source>
        <dbReference type="PIRSR" id="PIRSR000724-2"/>
    </source>
</evidence>
<evidence type="ECO:0000256" key="8">
    <source>
        <dbReference type="ARBA" id="ARBA00022741"/>
    </source>
</evidence>
<keyword evidence="8 12" id="KW-0547">Nucleotide-binding</keyword>
<reference evidence="16 17" key="1">
    <citation type="submission" date="2018-06" db="EMBL/GenBank/DDBJ databases">
        <authorList>
            <consortium name="Pathogen Informatics"/>
            <person name="Doyle S."/>
        </authorList>
    </citation>
    <scope>NUCLEOTIDE SEQUENCE [LARGE SCALE GENOMIC DNA]</scope>
    <source>
        <strain evidence="16 17">NCTC11088</strain>
    </source>
</reference>
<dbReference type="Proteomes" id="UP000254777">
    <property type="component" value="Unassembled WGS sequence"/>
</dbReference>
<feature type="binding site" evidence="12 14">
    <location>
        <position position="202"/>
    </location>
    <ligand>
        <name>ATP</name>
        <dbReference type="ChEBI" id="CHEBI:30616"/>
    </ligand>
</feature>
<keyword evidence="9 12" id="KW-0418">Kinase</keyword>
<feature type="binding site" evidence="12">
    <location>
        <position position="152"/>
    </location>
    <ligand>
        <name>substrate</name>
    </ligand>
</feature>
<dbReference type="RefSeq" id="WP_004819207.1">
    <property type="nucleotide sequence ID" value="NZ_UGTH01000001.1"/>
</dbReference>
<feature type="binding site" evidence="13">
    <location>
        <position position="35"/>
    </location>
    <ligand>
        <name>(2R)-3-phosphoglycerate</name>
        <dbReference type="ChEBI" id="CHEBI:58272"/>
    </ligand>
</feature>
<evidence type="ECO:0000256" key="5">
    <source>
        <dbReference type="ARBA" id="ARBA00013061"/>
    </source>
</evidence>
<evidence type="ECO:0000256" key="4">
    <source>
        <dbReference type="ARBA" id="ARBA00011245"/>
    </source>
</evidence>
<feature type="binding site" evidence="12 13">
    <location>
        <begin position="20"/>
        <end position="22"/>
    </location>
    <ligand>
        <name>substrate</name>
    </ligand>
</feature>
<comment type="pathway">
    <text evidence="2 12">Carbohydrate degradation; glycolysis; pyruvate from D-glyceraldehyde 3-phosphate: step 2/5.</text>
</comment>
<accession>A0A379DBC2</accession>
<evidence type="ECO:0000256" key="7">
    <source>
        <dbReference type="ARBA" id="ARBA00022679"/>
    </source>
</evidence>
<dbReference type="InterPro" id="IPR036043">
    <property type="entry name" value="Phosphoglycerate_kinase_sf"/>
</dbReference>
<evidence type="ECO:0000256" key="12">
    <source>
        <dbReference type="HAMAP-Rule" id="MF_00145"/>
    </source>
</evidence>
<dbReference type="GO" id="GO:0043531">
    <property type="term" value="F:ADP binding"/>
    <property type="evidence" value="ECO:0007669"/>
    <property type="project" value="TreeGrafter"/>
</dbReference>
<dbReference type="FunFam" id="3.40.50.1260:FF:000006">
    <property type="entry name" value="Phosphoglycerate kinase"/>
    <property type="match status" value="1"/>
</dbReference>
<comment type="catalytic activity">
    <reaction evidence="1 12 15">
        <text>(2R)-3-phosphoglycerate + ATP = (2R)-3-phospho-glyceroyl phosphate + ADP</text>
        <dbReference type="Rhea" id="RHEA:14801"/>
        <dbReference type="ChEBI" id="CHEBI:30616"/>
        <dbReference type="ChEBI" id="CHEBI:57604"/>
        <dbReference type="ChEBI" id="CHEBI:58272"/>
        <dbReference type="ChEBI" id="CHEBI:456216"/>
        <dbReference type="EC" id="2.7.2.3"/>
    </reaction>
</comment>
<dbReference type="FunFam" id="3.40.50.1260:FF:000003">
    <property type="entry name" value="Phosphoglycerate kinase"/>
    <property type="match status" value="1"/>
</dbReference>
<feature type="binding site" evidence="12 14">
    <location>
        <begin position="351"/>
        <end position="354"/>
    </location>
    <ligand>
        <name>ATP</name>
        <dbReference type="ChEBI" id="CHEBI:30616"/>
    </ligand>
</feature>
<evidence type="ECO:0000313" key="17">
    <source>
        <dbReference type="Proteomes" id="UP000254777"/>
    </source>
</evidence>
<feature type="binding site" evidence="12 14">
    <location>
        <position position="324"/>
    </location>
    <ligand>
        <name>ATP</name>
        <dbReference type="ChEBI" id="CHEBI:30616"/>
    </ligand>
</feature>
<comment type="caution">
    <text evidence="12">Lacks conserved residue(s) required for the propagation of feature annotation.</text>
</comment>
<dbReference type="UniPathway" id="UPA00109">
    <property type="reaction ID" value="UER00185"/>
</dbReference>
<feature type="binding site" evidence="13">
    <location>
        <position position="119"/>
    </location>
    <ligand>
        <name>(2R)-3-phosphoglycerate</name>
        <dbReference type="ChEBI" id="CHEBI:58272"/>
    </ligand>
</feature>
<sequence>MKKTIKDLDLKGKRAVIRVDYNVPLKDGKVTNDARVRASLETINTVLAAGASVVLLSHLGRPKGKYSEEFSLKPVVGVLENLIGKKVKFIPDEEVVSDRVLEEVRELKAGEIALLENTRFVAGEEKNDPEFARKLSSLGDVYINDAFGTAHRAHASNVGIAQNLPSAMGYLVEKEVKYIKNAIENPKRPFVAILGGAKVSDKIGVIDNLLGIVDKIIIVGAMANTFVKAMGCEVGKSLVEDDKLELAKELISRAKENGVDMILPVDFVIAEELKSGVPTEVVAANEIPSDKAAFDIGPESVKRIEDALNGAATVIWNGPCGVFEIDEFAKGTFSVAEALANLKDAITIVGGGDSGAAVEKSGVEDKISHVSTGGGASLEMLEGKVLPGIDIIEEA</sequence>
<dbReference type="PANTHER" id="PTHR11406:SF23">
    <property type="entry name" value="PHOSPHOGLYCERATE KINASE 1, CHLOROPLASTIC-RELATED"/>
    <property type="match status" value="1"/>
</dbReference>
<dbReference type="GO" id="GO:0006096">
    <property type="term" value="P:glycolytic process"/>
    <property type="evidence" value="ECO:0007669"/>
    <property type="project" value="UniProtKB-UniRule"/>
</dbReference>
<evidence type="ECO:0000256" key="9">
    <source>
        <dbReference type="ARBA" id="ARBA00022777"/>
    </source>
</evidence>
<comment type="subunit">
    <text evidence="4 12">Monomer.</text>
</comment>
<name>A0A379DBC2_9FIRM</name>
<organism evidence="16 17">
    <name type="scientific">Peptoniphilus indolicus</name>
    <dbReference type="NCBI Taxonomy" id="33030"/>
    <lineage>
        <taxon>Bacteria</taxon>
        <taxon>Bacillati</taxon>
        <taxon>Bacillota</taxon>
        <taxon>Tissierellia</taxon>
        <taxon>Tissierellales</taxon>
        <taxon>Peptoniphilaceae</taxon>
        <taxon>Peptoniphilus</taxon>
    </lineage>
</organism>
<dbReference type="GO" id="GO:0004618">
    <property type="term" value="F:phosphoglycerate kinase activity"/>
    <property type="evidence" value="ECO:0007669"/>
    <property type="project" value="UniProtKB-UniRule"/>
</dbReference>
<proteinExistence type="inferred from homology"/>
<comment type="similarity">
    <text evidence="3 12 15">Belongs to the phosphoglycerate kinase family.</text>
</comment>
<dbReference type="GO" id="GO:0005524">
    <property type="term" value="F:ATP binding"/>
    <property type="evidence" value="ECO:0007669"/>
    <property type="project" value="UniProtKB-KW"/>
</dbReference>
<keyword evidence="12" id="KW-0963">Cytoplasm</keyword>
<protein>
    <recommendedName>
        <fullName evidence="6 12">Phosphoglycerate kinase</fullName>
        <ecNumber evidence="5 12">2.7.2.3</ecNumber>
    </recommendedName>
</protein>
<evidence type="ECO:0000256" key="3">
    <source>
        <dbReference type="ARBA" id="ARBA00008982"/>
    </source>
</evidence>
<keyword evidence="10 12" id="KW-0067">ATP-binding</keyword>
<dbReference type="HAMAP" id="MF_00145">
    <property type="entry name" value="Phosphoglyc_kinase"/>
    <property type="match status" value="1"/>
</dbReference>
<evidence type="ECO:0000256" key="2">
    <source>
        <dbReference type="ARBA" id="ARBA00004838"/>
    </source>
</evidence>
<dbReference type="InterPro" id="IPR015824">
    <property type="entry name" value="Phosphoglycerate_kinase_N"/>
</dbReference>
<dbReference type="EMBL" id="UGTH01000001">
    <property type="protein sequence ID" value="SUB74815.1"/>
    <property type="molecule type" value="Genomic_DNA"/>
</dbReference>
<feature type="binding site" evidence="12">
    <location>
        <position position="119"/>
    </location>
    <ligand>
        <name>substrate</name>
    </ligand>
</feature>
<evidence type="ECO:0000256" key="10">
    <source>
        <dbReference type="ARBA" id="ARBA00022840"/>
    </source>
</evidence>
<feature type="binding site" evidence="12">
    <location>
        <position position="35"/>
    </location>
    <ligand>
        <name>substrate</name>
    </ligand>
</feature>
<dbReference type="Gene3D" id="3.40.50.1260">
    <property type="entry name" value="Phosphoglycerate kinase, N-terminal domain"/>
    <property type="match status" value="2"/>
</dbReference>
<evidence type="ECO:0000256" key="11">
    <source>
        <dbReference type="ARBA" id="ARBA00023152"/>
    </source>
</evidence>
<dbReference type="Pfam" id="PF00162">
    <property type="entry name" value="PGK"/>
    <property type="match status" value="1"/>
</dbReference>